<gene>
    <name evidence="2" type="ORF">PNOK_0499500</name>
</gene>
<protein>
    <submittedName>
        <fullName evidence="2">Uncharacterized protein</fullName>
    </submittedName>
</protein>
<comment type="caution">
    <text evidence="2">The sequence shown here is derived from an EMBL/GenBank/DDBJ whole genome shotgun (WGS) entry which is preliminary data.</text>
</comment>
<feature type="compositionally biased region" description="Low complexity" evidence="1">
    <location>
        <begin position="40"/>
        <end position="85"/>
    </location>
</feature>
<dbReference type="OrthoDB" id="3596986at2759"/>
<dbReference type="EMBL" id="NBII01000004">
    <property type="protein sequence ID" value="PAV20061.1"/>
    <property type="molecule type" value="Genomic_DNA"/>
</dbReference>
<keyword evidence="3" id="KW-1185">Reference proteome</keyword>
<feature type="compositionally biased region" description="Basic and acidic residues" evidence="1">
    <location>
        <begin position="203"/>
        <end position="239"/>
    </location>
</feature>
<dbReference type="Proteomes" id="UP000217199">
    <property type="component" value="Unassembled WGS sequence"/>
</dbReference>
<dbReference type="InParanoid" id="A0A286UKC1"/>
<feature type="region of interest" description="Disordered" evidence="1">
    <location>
        <begin position="1"/>
        <end position="545"/>
    </location>
</feature>
<feature type="compositionally biased region" description="Basic and acidic residues" evidence="1">
    <location>
        <begin position="1"/>
        <end position="11"/>
    </location>
</feature>
<reference evidence="2 3" key="1">
    <citation type="journal article" date="2017" name="Mol. Ecol.">
        <title>Comparative and population genomic landscape of Phellinus noxius: A hypervariable fungus causing root rot in trees.</title>
        <authorList>
            <person name="Chung C.L."/>
            <person name="Lee T.J."/>
            <person name="Akiba M."/>
            <person name="Lee H.H."/>
            <person name="Kuo T.H."/>
            <person name="Liu D."/>
            <person name="Ke H.M."/>
            <person name="Yokoi T."/>
            <person name="Roa M.B."/>
            <person name="Lu M.J."/>
            <person name="Chang Y.Y."/>
            <person name="Ann P.J."/>
            <person name="Tsai J.N."/>
            <person name="Chen C.Y."/>
            <person name="Tzean S.S."/>
            <person name="Ota Y."/>
            <person name="Hattori T."/>
            <person name="Sahashi N."/>
            <person name="Liou R.F."/>
            <person name="Kikuchi T."/>
            <person name="Tsai I.J."/>
        </authorList>
    </citation>
    <scope>NUCLEOTIDE SEQUENCE [LARGE SCALE GENOMIC DNA]</scope>
    <source>
        <strain evidence="2 3">FFPRI411160</strain>
    </source>
</reference>
<sequence>MDRERDRESTHVRSSSGSARSPPYGDYRGEPGRITPTARSVPRSPVHSPYSVVPPTHSHSHSFSQQQQQQQQQQQHQNHLSSPHGLGNGNSGNGSTGSMLGKPPLSGPASAHAPPLQSLSHPVHSHPRRPGPPLPTMSLPPPPSAMPASKQVHTIQDGASTALTTTPGALRPSSSGFDEPPYHPSPARAPTIPNMSSGSLNVGRERERNLKDDLEREREEIRMRERQERDRLREREMEMQNRASGSKSLIDGSAGQNNSSSSVSMSAGAGGENEWHRREREREMDMATRIQLSPRDGRERDREREREHDFREPSELSIPYNSQSLPSSMSQDQKQKPHSTATHTMTGKPRVSRSGVLKLAPPVNSLQSGLILRADPMRVQQQHNHNHNQGSKAPKPDPHSGPNPKNNPRQHHQSLPSLAEMQLPSPPPQSARSQHEQPPTHQRQHSRSSGPHSSYTGGPIGPGVPPPPNASISMREMSMIPQHPKHSQHTHQYSAPSSLPQQQTMHPHTHSLPTPPSSTSGPGMPQHSPHHPPFRQIPPPLMAPQHQSYMPHSVHSYNEAPPAPVPMALQPMVRSPPPPEQMISESPVNLGTFVFPRTPFPYFFPSRRESESRRTTIENEPIITSPSSLKRRREPELPELRDRPTHVTILIPFAHLPSALPSPSKPRVWGGALITVNDPYFAGTPFGMYVPRAPHSRRVYTDDSDIALVALHTGRVSWSGMKRARAAKLDLKVTLSLCRDVGRYVGSRGAVAEGTLMDNISVDRGLKSLLKGKGEEIKDDDENVKGWSMLTGTWDSGHDGSGIEVLNAEWIPGSARKLGLRNRSQRMSEYAERRRAIMSSEASAAAETPLKKRKVLSGSSIGNYVGGILTPLSNFATLAPTTPSPLTATISALPDFDSDASASSVLIFGNEGWVKCFEFSPGKKIGSGKGVRKEIVVEEKTNERSLPEAIAVGV</sequence>
<dbReference type="AlphaFoldDB" id="A0A286UKC1"/>
<feature type="compositionally biased region" description="Basic and acidic residues" evidence="1">
    <location>
        <begin position="273"/>
        <end position="286"/>
    </location>
</feature>
<feature type="compositionally biased region" description="Polar residues" evidence="1">
    <location>
        <begin position="490"/>
        <end position="503"/>
    </location>
</feature>
<evidence type="ECO:0000313" key="3">
    <source>
        <dbReference type="Proteomes" id="UP000217199"/>
    </source>
</evidence>
<proteinExistence type="predicted"/>
<dbReference type="STRING" id="2282107.A0A286UKC1"/>
<feature type="compositionally biased region" description="Pro residues" evidence="1">
    <location>
        <begin position="130"/>
        <end position="145"/>
    </location>
</feature>
<organism evidence="2 3">
    <name type="scientific">Pyrrhoderma noxium</name>
    <dbReference type="NCBI Taxonomy" id="2282107"/>
    <lineage>
        <taxon>Eukaryota</taxon>
        <taxon>Fungi</taxon>
        <taxon>Dikarya</taxon>
        <taxon>Basidiomycota</taxon>
        <taxon>Agaricomycotina</taxon>
        <taxon>Agaricomycetes</taxon>
        <taxon>Hymenochaetales</taxon>
        <taxon>Hymenochaetaceae</taxon>
        <taxon>Pyrrhoderma</taxon>
    </lineage>
</organism>
<feature type="compositionally biased region" description="Polar residues" evidence="1">
    <location>
        <begin position="430"/>
        <end position="456"/>
    </location>
</feature>
<feature type="compositionally biased region" description="Low complexity" evidence="1">
    <location>
        <begin position="252"/>
        <end position="267"/>
    </location>
</feature>
<name>A0A286UKC1_9AGAM</name>
<accession>A0A286UKC1</accession>
<evidence type="ECO:0000313" key="2">
    <source>
        <dbReference type="EMBL" id="PAV20061.1"/>
    </source>
</evidence>
<feature type="compositionally biased region" description="Low complexity" evidence="1">
    <location>
        <begin position="380"/>
        <end position="389"/>
    </location>
</feature>
<evidence type="ECO:0000256" key="1">
    <source>
        <dbReference type="SAM" id="MobiDB-lite"/>
    </source>
</evidence>
<feature type="compositionally biased region" description="Polar residues" evidence="1">
    <location>
        <begin position="151"/>
        <end position="176"/>
    </location>
</feature>
<feature type="compositionally biased region" description="Polar residues" evidence="1">
    <location>
        <begin position="319"/>
        <end position="345"/>
    </location>
</feature>
<feature type="compositionally biased region" description="Basic and acidic residues" evidence="1">
    <location>
        <begin position="295"/>
        <end position="314"/>
    </location>
</feature>
<feature type="compositionally biased region" description="Gly residues" evidence="1">
    <location>
        <begin position="86"/>
        <end position="95"/>
    </location>
</feature>
<feature type="compositionally biased region" description="Low complexity" evidence="1">
    <location>
        <begin position="504"/>
        <end position="525"/>
    </location>
</feature>